<keyword evidence="6" id="KW-1185">Reference proteome</keyword>
<dbReference type="InterPro" id="IPR006533">
    <property type="entry name" value="T6SS_Vgr_RhsGE"/>
</dbReference>
<dbReference type="SUPFAM" id="SSF69349">
    <property type="entry name" value="Phage fibre proteins"/>
    <property type="match status" value="1"/>
</dbReference>
<dbReference type="Proteomes" id="UP000275394">
    <property type="component" value="Unassembled WGS sequence"/>
</dbReference>
<organism evidence="5 6">
    <name type="scientific">Sinobacterium caligoides</name>
    <dbReference type="NCBI Taxonomy" id="933926"/>
    <lineage>
        <taxon>Bacteria</taxon>
        <taxon>Pseudomonadati</taxon>
        <taxon>Pseudomonadota</taxon>
        <taxon>Gammaproteobacteria</taxon>
        <taxon>Cellvibrionales</taxon>
        <taxon>Spongiibacteraceae</taxon>
        <taxon>Sinobacterium</taxon>
    </lineage>
</organism>
<dbReference type="Pfam" id="PF04717">
    <property type="entry name" value="Phage_base_V"/>
    <property type="match status" value="1"/>
</dbReference>
<reference evidence="5 6" key="1">
    <citation type="submission" date="2018-11" db="EMBL/GenBank/DDBJ databases">
        <title>Genomic Encyclopedia of Type Strains, Phase IV (KMG-IV): sequencing the most valuable type-strain genomes for metagenomic binning, comparative biology and taxonomic classification.</title>
        <authorList>
            <person name="Goeker M."/>
        </authorList>
    </citation>
    <scope>NUCLEOTIDE SEQUENCE [LARGE SCALE GENOMIC DNA]</scope>
    <source>
        <strain evidence="5 6">DSM 100316</strain>
    </source>
</reference>
<comment type="similarity">
    <text evidence="1">Belongs to the VgrG protein family.</text>
</comment>
<sequence>MSNIELSQKHRLIELVSGFSSDVVITQLSGEEGISEEYEYDVELLSDDKNLGKGKIVGGAIALNLSVMEGNDRPLNGYVSQFSMDELDPSGLRKYRLKLVSPLWFAQYAMHNRIFQGKTTKDIVEQVIKGYGLNVTLSFQLNNVLSPREYCVQYDEHDLMFLTRILAEDGIGYFYKMNKSGIEIVFFDGKSSYIDCSPKAIEFKASGLNSDETYINTWYREQNYHPSDYTVTDSNSFSHTKKTVSKKKGASSSQVVKKTLGPTDDASLNYVAVDDFSSKIESKMADSYLRHWLESEESRFETCYGQSGCGFMAPGHTFKLTHAVKSEEQEYLIVSVRHSVVDVVNSTSSYINQFKCVPATKIYRPSPRNMSRAPVPPQLATVKEVASKATKDPYKQVKVVFAWDVNAESIWLRVAQPYAGKDWGAVFVPRVGQEVIVNYMGGDINRPVVTGAVYNADNKFSGYTETQSGIKSMIDGEYNELRFDDKKGKEEVYFQAGRDHNFLIKNDQKGEIKGKETLTVEKDSEKNIKANSTRQVDGNSKSTIKGKRDDQVDGNNSVKIGGNNSLKVSGKHNVAVTGSISHDSKGGISIKALTSIELKVGPSSIKISNAGVDIKGLKVTVAGDAMTQVKGGGMLMLKGGVTLIN</sequence>
<dbReference type="Gene3D" id="2.40.50.230">
    <property type="entry name" value="Gp5 N-terminal domain"/>
    <property type="match status" value="1"/>
</dbReference>
<evidence type="ECO:0000259" key="4">
    <source>
        <dbReference type="Pfam" id="PF22178"/>
    </source>
</evidence>
<comment type="caution">
    <text evidence="5">The sequence shown here is derived from an EMBL/GenBank/DDBJ whole genome shotgun (WGS) entry which is preliminary data.</text>
</comment>
<dbReference type="EMBL" id="RKHR01000005">
    <property type="protein sequence ID" value="ROS00050.1"/>
    <property type="molecule type" value="Genomic_DNA"/>
</dbReference>
<evidence type="ECO:0000313" key="5">
    <source>
        <dbReference type="EMBL" id="ROS00050.1"/>
    </source>
</evidence>
<evidence type="ECO:0000313" key="6">
    <source>
        <dbReference type="Proteomes" id="UP000275394"/>
    </source>
</evidence>
<dbReference type="SUPFAM" id="SSF69255">
    <property type="entry name" value="gp5 N-terminal domain-like"/>
    <property type="match status" value="1"/>
</dbReference>
<feature type="domain" description="Gp5/Type VI secretion system Vgr protein OB-fold" evidence="3">
    <location>
        <begin position="390"/>
        <end position="454"/>
    </location>
</feature>
<evidence type="ECO:0000256" key="1">
    <source>
        <dbReference type="ARBA" id="ARBA00005558"/>
    </source>
</evidence>
<dbReference type="Pfam" id="PF22178">
    <property type="entry name" value="Gp5_trimer_C"/>
    <property type="match status" value="1"/>
</dbReference>
<dbReference type="Pfam" id="PF05954">
    <property type="entry name" value="Phage_GPD"/>
    <property type="match status" value="1"/>
</dbReference>
<proteinExistence type="inferred from homology"/>
<dbReference type="RefSeq" id="WP_123713044.1">
    <property type="nucleotide sequence ID" value="NZ_RKHR01000005.1"/>
</dbReference>
<evidence type="ECO:0000256" key="2">
    <source>
        <dbReference type="SAM" id="MobiDB-lite"/>
    </source>
</evidence>
<dbReference type="AlphaFoldDB" id="A0A3N2DJS8"/>
<dbReference type="NCBIfam" id="TIGR03361">
    <property type="entry name" value="VI_Rhs_Vgr"/>
    <property type="match status" value="1"/>
</dbReference>
<dbReference type="InterPro" id="IPR037026">
    <property type="entry name" value="Vgr_OB-fold_dom_sf"/>
</dbReference>
<dbReference type="Gene3D" id="2.30.110.50">
    <property type="match status" value="1"/>
</dbReference>
<accession>A0A3N2DJS8</accession>
<gene>
    <name evidence="5" type="ORF">EDC56_2684</name>
</gene>
<name>A0A3N2DJS8_9GAMM</name>
<feature type="region of interest" description="Disordered" evidence="2">
    <location>
        <begin position="527"/>
        <end position="564"/>
    </location>
</feature>
<dbReference type="InterPro" id="IPR054030">
    <property type="entry name" value="Gp5_Vgr_C"/>
</dbReference>
<protein>
    <submittedName>
        <fullName evidence="5">Type VI secretion system secreted protein VgrG</fullName>
    </submittedName>
</protein>
<dbReference type="SUPFAM" id="SSF69279">
    <property type="entry name" value="Phage tail proteins"/>
    <property type="match status" value="2"/>
</dbReference>
<dbReference type="InterPro" id="IPR017847">
    <property type="entry name" value="T6SS_RhsGE_Vgr_subset"/>
</dbReference>
<dbReference type="OrthoDB" id="9762420at2"/>
<dbReference type="NCBIfam" id="TIGR01646">
    <property type="entry name" value="vgr_GE"/>
    <property type="match status" value="1"/>
</dbReference>
<evidence type="ECO:0000259" key="3">
    <source>
        <dbReference type="Pfam" id="PF04717"/>
    </source>
</evidence>
<dbReference type="Gene3D" id="3.55.50.10">
    <property type="entry name" value="Baseplate protein-like domains"/>
    <property type="match status" value="1"/>
</dbReference>
<dbReference type="Gene3D" id="4.10.220.110">
    <property type="match status" value="1"/>
</dbReference>
<dbReference type="InterPro" id="IPR006531">
    <property type="entry name" value="Gp5/Vgr_OB"/>
</dbReference>
<feature type="domain" description="Gp5/Type VI secretion system Vgr C-terminal trimerisation" evidence="4">
    <location>
        <begin position="472"/>
        <end position="576"/>
    </location>
</feature>
<feature type="compositionally biased region" description="Polar residues" evidence="2">
    <location>
        <begin position="529"/>
        <end position="543"/>
    </location>
</feature>
<feature type="compositionally biased region" description="Polar residues" evidence="2">
    <location>
        <begin position="553"/>
        <end position="564"/>
    </location>
</feature>